<reference evidence="1 2" key="1">
    <citation type="journal article" date="2024" name="Commun. Biol.">
        <title>Comparative genomic analysis of thermophilic fungi reveals convergent evolutionary adaptations and gene losses.</title>
        <authorList>
            <person name="Steindorff A.S."/>
            <person name="Aguilar-Pontes M.V."/>
            <person name="Robinson A.J."/>
            <person name="Andreopoulos B."/>
            <person name="LaButti K."/>
            <person name="Kuo A."/>
            <person name="Mondo S."/>
            <person name="Riley R."/>
            <person name="Otillar R."/>
            <person name="Haridas S."/>
            <person name="Lipzen A."/>
            <person name="Grimwood J."/>
            <person name="Schmutz J."/>
            <person name="Clum A."/>
            <person name="Reid I.D."/>
            <person name="Moisan M.C."/>
            <person name="Butler G."/>
            <person name="Nguyen T.T.M."/>
            <person name="Dewar K."/>
            <person name="Conant G."/>
            <person name="Drula E."/>
            <person name="Henrissat B."/>
            <person name="Hansel C."/>
            <person name="Singer S."/>
            <person name="Hutchinson M.I."/>
            <person name="de Vries R.P."/>
            <person name="Natvig D.O."/>
            <person name="Powell A.J."/>
            <person name="Tsang A."/>
            <person name="Grigoriev I.V."/>
        </authorList>
    </citation>
    <scope>NUCLEOTIDE SEQUENCE [LARGE SCALE GENOMIC DNA]</scope>
    <source>
        <strain evidence="1 2">ATCC 24622</strain>
    </source>
</reference>
<dbReference type="EMBL" id="JAZHXJ010000746">
    <property type="protein sequence ID" value="KAL1852404.1"/>
    <property type="molecule type" value="Genomic_DNA"/>
</dbReference>
<keyword evidence="2" id="KW-1185">Reference proteome</keyword>
<comment type="caution">
    <text evidence="1">The sequence shown here is derived from an EMBL/GenBank/DDBJ whole genome shotgun (WGS) entry which is preliminary data.</text>
</comment>
<protein>
    <submittedName>
        <fullName evidence="1">Uncharacterized protein</fullName>
    </submittedName>
</protein>
<dbReference type="Proteomes" id="UP001586593">
    <property type="component" value="Unassembled WGS sequence"/>
</dbReference>
<proteinExistence type="predicted"/>
<evidence type="ECO:0000313" key="1">
    <source>
        <dbReference type="EMBL" id="KAL1852404.1"/>
    </source>
</evidence>
<accession>A0ABR3W3P9</accession>
<name>A0ABR3W3P9_9PEZI</name>
<organism evidence="1 2">
    <name type="scientific">Phialemonium thermophilum</name>
    <dbReference type="NCBI Taxonomy" id="223376"/>
    <lineage>
        <taxon>Eukaryota</taxon>
        <taxon>Fungi</taxon>
        <taxon>Dikarya</taxon>
        <taxon>Ascomycota</taxon>
        <taxon>Pezizomycotina</taxon>
        <taxon>Sordariomycetes</taxon>
        <taxon>Sordariomycetidae</taxon>
        <taxon>Cephalothecales</taxon>
        <taxon>Cephalothecaceae</taxon>
        <taxon>Phialemonium</taxon>
    </lineage>
</organism>
<gene>
    <name evidence="1" type="ORF">VTK73DRAFT_9234</name>
</gene>
<evidence type="ECO:0000313" key="2">
    <source>
        <dbReference type="Proteomes" id="UP001586593"/>
    </source>
</evidence>
<sequence>MCASHLLVASSCVFPALPGRPRQDSILLLDPHSNTYQLTLDAPVAGCEATPRPVLVSIRGDGEYCSVVVLVCGGPVMKSELSRIPWLKLRHASLFSRHTLSSKKRNSIQIQHVPS</sequence>